<reference evidence="11" key="1">
    <citation type="submission" date="2021-02" db="EMBL/GenBank/DDBJ databases">
        <authorList>
            <person name="Nowell W R."/>
        </authorList>
    </citation>
    <scope>NUCLEOTIDE SEQUENCE</scope>
</reference>
<dbReference type="InterPro" id="IPR001258">
    <property type="entry name" value="NHL_repeat"/>
</dbReference>
<dbReference type="InterPro" id="IPR011600">
    <property type="entry name" value="Pept_C14_caspase"/>
</dbReference>
<comment type="catalytic activity">
    <reaction evidence="6 8">
        <text>L-arginyl-[protein] + NAD(+) = N(omega)-(ADP-D-ribosyl)-L-arginyl-[protein] + nicotinamide + H(+)</text>
        <dbReference type="Rhea" id="RHEA:19149"/>
        <dbReference type="Rhea" id="RHEA-COMP:10532"/>
        <dbReference type="Rhea" id="RHEA-COMP:15087"/>
        <dbReference type="ChEBI" id="CHEBI:15378"/>
        <dbReference type="ChEBI" id="CHEBI:17154"/>
        <dbReference type="ChEBI" id="CHEBI:29965"/>
        <dbReference type="ChEBI" id="CHEBI:57540"/>
        <dbReference type="ChEBI" id="CHEBI:142554"/>
        <dbReference type="EC" id="2.4.2.31"/>
    </reaction>
</comment>
<keyword evidence="8" id="KW-0520">NAD</keyword>
<evidence type="ECO:0000313" key="11">
    <source>
        <dbReference type="EMBL" id="CAF0899705.1"/>
    </source>
</evidence>
<dbReference type="PROSITE" id="PS51996">
    <property type="entry name" value="TR_MART"/>
    <property type="match status" value="1"/>
</dbReference>
<dbReference type="AlphaFoldDB" id="A0A813ZKN5"/>
<dbReference type="Pfam" id="PF01129">
    <property type="entry name" value="ART"/>
    <property type="match status" value="1"/>
</dbReference>
<protein>
    <recommendedName>
        <fullName evidence="8">NAD(P)(+)--arginine ADP-ribosyltransferase</fullName>
        <ecNumber evidence="8">2.4.2.31</ecNumber>
    </recommendedName>
    <alternativeName>
        <fullName evidence="8">Mono(ADP-ribosyl)transferase</fullName>
    </alternativeName>
</protein>
<dbReference type="Pfam" id="PF01436">
    <property type="entry name" value="NHL"/>
    <property type="match status" value="3"/>
</dbReference>
<feature type="repeat" description="NHL" evidence="7">
    <location>
        <begin position="624"/>
        <end position="660"/>
    </location>
</feature>
<evidence type="ECO:0000256" key="8">
    <source>
        <dbReference type="RuleBase" id="RU361228"/>
    </source>
</evidence>
<organism evidence="11 12">
    <name type="scientific">Adineta steineri</name>
    <dbReference type="NCBI Taxonomy" id="433720"/>
    <lineage>
        <taxon>Eukaryota</taxon>
        <taxon>Metazoa</taxon>
        <taxon>Spiralia</taxon>
        <taxon>Gnathifera</taxon>
        <taxon>Rotifera</taxon>
        <taxon>Eurotatoria</taxon>
        <taxon>Bdelloidea</taxon>
        <taxon>Adinetida</taxon>
        <taxon>Adinetidae</taxon>
        <taxon>Adineta</taxon>
    </lineage>
</organism>
<feature type="compositionally biased region" description="Polar residues" evidence="9">
    <location>
        <begin position="265"/>
        <end position="290"/>
    </location>
</feature>
<feature type="repeat" description="NHL" evidence="7">
    <location>
        <begin position="816"/>
        <end position="846"/>
    </location>
</feature>
<dbReference type="PANTHER" id="PTHR22576:SF37">
    <property type="entry name" value="MUCOSA-ASSOCIATED LYMPHOID TISSUE LYMPHOMA TRANSLOCATION PROTEIN 1"/>
    <property type="match status" value="1"/>
</dbReference>
<dbReference type="GO" id="GO:0016779">
    <property type="term" value="F:nucleotidyltransferase activity"/>
    <property type="evidence" value="ECO:0007669"/>
    <property type="project" value="UniProtKB-KW"/>
</dbReference>
<evidence type="ECO:0000256" key="1">
    <source>
        <dbReference type="ARBA" id="ARBA00009558"/>
    </source>
</evidence>
<keyword evidence="3 8" id="KW-0808">Transferase</keyword>
<evidence type="ECO:0000256" key="5">
    <source>
        <dbReference type="ARBA" id="ARBA00022737"/>
    </source>
</evidence>
<dbReference type="PROSITE" id="PS51125">
    <property type="entry name" value="NHL"/>
    <property type="match status" value="3"/>
</dbReference>
<dbReference type="GO" id="GO:0106274">
    <property type="term" value="F:NAD+-protein-arginine ADP-ribosyltransferase activity"/>
    <property type="evidence" value="ECO:0007669"/>
    <property type="project" value="UniProtKB-EC"/>
</dbReference>
<dbReference type="InterPro" id="IPR000768">
    <property type="entry name" value="ART"/>
</dbReference>
<dbReference type="CDD" id="cd05819">
    <property type="entry name" value="NHL"/>
    <property type="match status" value="1"/>
</dbReference>
<evidence type="ECO:0000256" key="3">
    <source>
        <dbReference type="ARBA" id="ARBA00022679"/>
    </source>
</evidence>
<keyword evidence="8" id="KW-0521">NADP</keyword>
<dbReference type="Proteomes" id="UP000663845">
    <property type="component" value="Unassembled WGS sequence"/>
</dbReference>
<dbReference type="Gene3D" id="2.120.10.30">
    <property type="entry name" value="TolB, C-terminal domain"/>
    <property type="match status" value="3"/>
</dbReference>
<dbReference type="PANTHER" id="PTHR22576">
    <property type="entry name" value="MUCOSA ASSOCIATED LYMPHOID TISSUE LYMPHOMA TRANSLOCATION PROTEIN 1/PARACASPASE"/>
    <property type="match status" value="1"/>
</dbReference>
<dbReference type="InterPro" id="IPR052039">
    <property type="entry name" value="Caspase-related_regulators"/>
</dbReference>
<comment type="caution">
    <text evidence="11">The sequence shown here is derived from an EMBL/GenBank/DDBJ whole genome shotgun (WGS) entry which is preliminary data.</text>
</comment>
<dbReference type="Pfam" id="PF00656">
    <property type="entry name" value="Peptidase_C14"/>
    <property type="match status" value="1"/>
</dbReference>
<accession>A0A813ZKN5</accession>
<dbReference type="EC" id="2.4.2.31" evidence="8"/>
<feature type="region of interest" description="Disordered" evidence="9">
    <location>
        <begin position="550"/>
        <end position="573"/>
    </location>
</feature>
<dbReference type="SUPFAM" id="SSF52129">
    <property type="entry name" value="Caspase-like"/>
    <property type="match status" value="1"/>
</dbReference>
<feature type="domain" description="Peptidase C14 caspase" evidence="10">
    <location>
        <begin position="11"/>
        <end position="253"/>
    </location>
</feature>
<evidence type="ECO:0000256" key="6">
    <source>
        <dbReference type="ARBA" id="ARBA00047597"/>
    </source>
</evidence>
<feature type="repeat" description="NHL" evidence="7">
    <location>
        <begin position="871"/>
        <end position="902"/>
    </location>
</feature>
<dbReference type="GO" id="GO:0004197">
    <property type="term" value="F:cysteine-type endopeptidase activity"/>
    <property type="evidence" value="ECO:0007669"/>
    <property type="project" value="InterPro"/>
</dbReference>
<keyword evidence="2 8" id="KW-0328">Glycosyltransferase</keyword>
<sequence length="902" mass="101516">MTTSTIPNSRRKLALVIGISIYANGRNLPNAINDAKAISSALKSIGFILHEGGPKLNPTYEEMRHALVAFECSIKTGDMVLFYYAGHGTQWEDQNYLIPSDNFKEEIKSDVMEKVELSGSDLRKCAINAQDFLNVINDQDPFVTMFFLDCCRTYHLRDSKPQQNSRGEQINHSQGLKSMPVKVGSLIAFACAPGTVADDGEAEETNGLFTKHLLKHIITPNDDIRMVLSDVTNGVIQESKSQQIPHVTSILTHRDIFLYNHISDSSQSSHPAPNASTVSKNAMTSSQSRSIPKPGTFHYSMKKSNSYTSLTTMNRCGDRFTDIQLENKPLPEYYNYSNHELLSLEAATNELQGVLKDKNCFVEKAKKYCTYPNEHNLSKDESAAIYIFTMEMPHDSCVYRILNQTLRAEDQSKVRPWFGYLKLLDSAVSKLPTFKGTIWRGINKDVTMNFKNGQRITWWSISSCSTSLDFISSFISKSSPGTLFHIECLNGKSISSYTCYPDDKEVVLMSGTKFEVVSILLKHEGGLNVIHLKEINNNGDDNDYFYDYKESEEKESPRPSNSNSCQSNHSTISTATISKNPITRLYKMLTESQSQSQIKQNGIQTKKNQYKQFGITVAGGNGQGQELYQLNYPEGIFIDNDKSVYIADYYNHRIIKWKLNSYEGQIIAGGNGQGNQNNQLDSPINIIFDKKNNSLIISDWGNRRVIRYFGENQTNQQIIISNVNFGGITIDKNGFIYVSDRENNEVRRWKQGDKNGELVAGGNGQGNHLNQLNSSSSIFIDEDYSLYISDERNHRVMKWKKDAKEGIVVAGGNGEGNSLKQLSYPRGVIVDHLGQIYVADCWNHRVMRWCEGDKKGEIVAGGNGGGNQSNQLDYPTSLSFDNEENLYVADYGNHRVQKYEKI</sequence>
<gene>
    <name evidence="11" type="ORF">JYZ213_LOCUS10485</name>
</gene>
<evidence type="ECO:0000256" key="2">
    <source>
        <dbReference type="ARBA" id="ARBA00022676"/>
    </source>
</evidence>
<keyword evidence="4" id="KW-0548">Nucleotidyltransferase</keyword>
<evidence type="ECO:0000256" key="7">
    <source>
        <dbReference type="PROSITE-ProRule" id="PRU00504"/>
    </source>
</evidence>
<proteinExistence type="inferred from homology"/>
<evidence type="ECO:0000256" key="9">
    <source>
        <dbReference type="SAM" id="MobiDB-lite"/>
    </source>
</evidence>
<evidence type="ECO:0000313" key="12">
    <source>
        <dbReference type="Proteomes" id="UP000663845"/>
    </source>
</evidence>
<dbReference type="InterPro" id="IPR029030">
    <property type="entry name" value="Caspase-like_dom_sf"/>
</dbReference>
<comment type="similarity">
    <text evidence="1 8">Belongs to the Arg-specific ADP-ribosyltransferase family.</text>
</comment>
<dbReference type="SUPFAM" id="SSF101898">
    <property type="entry name" value="NHL repeat"/>
    <property type="match status" value="1"/>
</dbReference>
<keyword evidence="5" id="KW-0677">Repeat</keyword>
<dbReference type="InterPro" id="IPR011042">
    <property type="entry name" value="6-blade_b-propeller_TolB-like"/>
</dbReference>
<dbReference type="EMBL" id="CAJNOG010000076">
    <property type="protein sequence ID" value="CAF0899705.1"/>
    <property type="molecule type" value="Genomic_DNA"/>
</dbReference>
<dbReference type="GO" id="GO:0006508">
    <property type="term" value="P:proteolysis"/>
    <property type="evidence" value="ECO:0007669"/>
    <property type="project" value="InterPro"/>
</dbReference>
<dbReference type="Gene3D" id="3.40.50.1460">
    <property type="match status" value="1"/>
</dbReference>
<evidence type="ECO:0000259" key="10">
    <source>
        <dbReference type="Pfam" id="PF00656"/>
    </source>
</evidence>
<dbReference type="SUPFAM" id="SSF56399">
    <property type="entry name" value="ADP-ribosylation"/>
    <property type="match status" value="1"/>
</dbReference>
<feature type="region of interest" description="Disordered" evidence="9">
    <location>
        <begin position="265"/>
        <end position="295"/>
    </location>
</feature>
<name>A0A813ZKN5_9BILA</name>
<evidence type="ECO:0000256" key="4">
    <source>
        <dbReference type="ARBA" id="ARBA00022695"/>
    </source>
</evidence>
<dbReference type="Gene3D" id="3.90.176.10">
    <property type="entry name" value="Toxin ADP-ribosyltransferase, Chain A, domain 1"/>
    <property type="match status" value="1"/>
</dbReference>